<keyword evidence="2" id="KW-0496">Mitochondrion</keyword>
<keyword evidence="1" id="KW-1133">Transmembrane helix</keyword>
<feature type="transmembrane region" description="Helical" evidence="1">
    <location>
        <begin position="12"/>
        <end position="42"/>
    </location>
</feature>
<organism evidence="2">
    <name type="scientific">Hydatigera krepkogorski</name>
    <dbReference type="NCBI Taxonomy" id="1434709"/>
    <lineage>
        <taxon>Eukaryota</taxon>
        <taxon>Metazoa</taxon>
        <taxon>Spiralia</taxon>
        <taxon>Lophotrochozoa</taxon>
        <taxon>Platyhelminthes</taxon>
        <taxon>Cestoda</taxon>
        <taxon>Eucestoda</taxon>
        <taxon>Cyclophyllidea</taxon>
        <taxon>Taeniidae</taxon>
        <taxon>Hydatigera</taxon>
    </lineage>
</organism>
<geneLocation type="mitochondrion" evidence="2"/>
<gene>
    <name evidence="2" type="primary">nad6</name>
</gene>
<reference evidence="2" key="1">
    <citation type="journal article" date="2013" name="Int. J. Parasitol.">
        <title>Molecular phylogeny of the genus Taenia (Cestoda: Taeniidae): Proposals for the resurrection of Hydatigera Lamarck, 1816 and the creation of a new genus Versteria.</title>
        <authorList>
            <person name="Nakao M."/>
            <person name="Lavikainen A."/>
            <person name="Iwaki T."/>
            <person name="Haukisalmi V."/>
            <person name="Konyaev S."/>
            <person name="Oku Y."/>
            <person name="Okamoto M."/>
            <person name="Ito A."/>
        </authorList>
    </citation>
    <scope>NUCLEOTIDE SEQUENCE</scope>
</reference>
<keyword evidence="1" id="KW-0472">Membrane</keyword>
<accession>N0DP59</accession>
<feature type="transmembrane region" description="Helical" evidence="1">
    <location>
        <begin position="48"/>
        <end position="72"/>
    </location>
</feature>
<keyword evidence="1" id="KW-0812">Transmembrane</keyword>
<sequence>MIISFLLSLYLFNLILFSLISDCIYYCMILIINALISSYIVYEVMGFSWYPLIFCLIYVGGVYILFVFVSFFNPNSSVIVSWGISFITMVAAFFISVVSAFTFFNMLNFEFSSCICSFSEIWLYVCFSLILMFGFIVLSIVLGNSSNFYR</sequence>
<feature type="transmembrane region" description="Helical" evidence="1">
    <location>
        <begin position="121"/>
        <end position="142"/>
    </location>
</feature>
<protein>
    <submittedName>
        <fullName evidence="2">NADH dehydrogenase subunit 6</fullName>
    </submittedName>
</protein>
<feature type="transmembrane region" description="Helical" evidence="1">
    <location>
        <begin position="79"/>
        <end position="101"/>
    </location>
</feature>
<evidence type="ECO:0000256" key="1">
    <source>
        <dbReference type="SAM" id="Phobius"/>
    </source>
</evidence>
<dbReference type="AlphaFoldDB" id="N0DP59"/>
<dbReference type="EMBL" id="AB731762">
    <property type="protein sequence ID" value="BAN15688.1"/>
    <property type="molecule type" value="Genomic_DNA"/>
</dbReference>
<proteinExistence type="predicted"/>
<name>N0DP59_9CEST</name>
<evidence type="ECO:0000313" key="2">
    <source>
        <dbReference type="EMBL" id="BAN15688.1"/>
    </source>
</evidence>